<dbReference type="GO" id="GO:0016829">
    <property type="term" value="F:lyase activity"/>
    <property type="evidence" value="ECO:0007669"/>
    <property type="project" value="UniProtKB-KW"/>
</dbReference>
<dbReference type="EMBL" id="LAZR01026434">
    <property type="protein sequence ID" value="KKL68762.1"/>
    <property type="molecule type" value="Genomic_DNA"/>
</dbReference>
<accession>A0A0F9H0E1</accession>
<evidence type="ECO:0008006" key="4">
    <source>
        <dbReference type="Google" id="ProtNLM"/>
    </source>
</evidence>
<dbReference type="InterPro" id="IPR018376">
    <property type="entry name" value="Enoyl-CoA_hyd/isom_CS"/>
</dbReference>
<dbReference type="SUPFAM" id="SSF52096">
    <property type="entry name" value="ClpP/crotonase"/>
    <property type="match status" value="1"/>
</dbReference>
<reference evidence="3" key="1">
    <citation type="journal article" date="2015" name="Nature">
        <title>Complex archaea that bridge the gap between prokaryotes and eukaryotes.</title>
        <authorList>
            <person name="Spang A."/>
            <person name="Saw J.H."/>
            <person name="Jorgensen S.L."/>
            <person name="Zaremba-Niedzwiedzka K."/>
            <person name="Martijn J."/>
            <person name="Lind A.E."/>
            <person name="van Eijk R."/>
            <person name="Schleper C."/>
            <person name="Guy L."/>
            <person name="Ettema T.J."/>
        </authorList>
    </citation>
    <scope>NUCLEOTIDE SEQUENCE</scope>
</reference>
<name>A0A0F9H0E1_9ZZZZ</name>
<comment type="caution">
    <text evidence="3">The sequence shown here is derived from an EMBL/GenBank/DDBJ whole genome shotgun (WGS) entry which is preliminary data.</text>
</comment>
<gene>
    <name evidence="3" type="ORF">LCGC14_2121730</name>
</gene>
<organism evidence="3">
    <name type="scientific">marine sediment metagenome</name>
    <dbReference type="NCBI Taxonomy" id="412755"/>
    <lineage>
        <taxon>unclassified sequences</taxon>
        <taxon>metagenomes</taxon>
        <taxon>ecological metagenomes</taxon>
    </lineage>
</organism>
<dbReference type="CDD" id="cd06558">
    <property type="entry name" value="crotonase-like"/>
    <property type="match status" value="1"/>
</dbReference>
<dbReference type="InterPro" id="IPR001753">
    <property type="entry name" value="Enoyl-CoA_hydra/iso"/>
</dbReference>
<proteinExistence type="inferred from homology"/>
<dbReference type="PANTHER" id="PTHR11941:SF54">
    <property type="entry name" value="ENOYL-COA HYDRATASE, MITOCHONDRIAL"/>
    <property type="match status" value="1"/>
</dbReference>
<dbReference type="InterPro" id="IPR029045">
    <property type="entry name" value="ClpP/crotonase-like_dom_sf"/>
</dbReference>
<dbReference type="FunFam" id="3.90.226.10:FF:000009">
    <property type="entry name" value="Carnitinyl-CoA dehydratase"/>
    <property type="match status" value="1"/>
</dbReference>
<comment type="similarity">
    <text evidence="1">Belongs to the enoyl-CoA hydratase/isomerase family.</text>
</comment>
<dbReference type="Gene3D" id="3.90.226.10">
    <property type="entry name" value="2-enoyl-CoA Hydratase, Chain A, domain 1"/>
    <property type="match status" value="1"/>
</dbReference>
<evidence type="ECO:0000256" key="2">
    <source>
        <dbReference type="ARBA" id="ARBA00023239"/>
    </source>
</evidence>
<dbReference type="PROSITE" id="PS00166">
    <property type="entry name" value="ENOYL_COA_HYDRATASE"/>
    <property type="match status" value="1"/>
</dbReference>
<dbReference type="Pfam" id="PF00378">
    <property type="entry name" value="ECH_1"/>
    <property type="match status" value="1"/>
</dbReference>
<dbReference type="PANTHER" id="PTHR11941">
    <property type="entry name" value="ENOYL-COA HYDRATASE-RELATED"/>
    <property type="match status" value="1"/>
</dbReference>
<sequence>MELISFEKRGQTGILKVNRPEALNALNRAVLEELQRFLSSGVSSENIRALIFTGEGKAFIAGADIKEMQALDGAGIGEFCELGQGVTNSLASLEMVTIAAVNGFALGGGLEMALACDFIYASTGAKLGQPEVTLGIIPGFGGTQRLSRAVGVRLAKELITTGRFLGAEEALRIGLVNKVVEAGIKSVVVVYDNDDAGEQGANDVAITFSENGIESSIKHLPEDMEKAMLDSLARTLRPSKPFGSIPTSPSKNSVSHF</sequence>
<dbReference type="AlphaFoldDB" id="A0A0F9H0E1"/>
<evidence type="ECO:0000313" key="3">
    <source>
        <dbReference type="EMBL" id="KKL68762.1"/>
    </source>
</evidence>
<dbReference type="GO" id="GO:0006635">
    <property type="term" value="P:fatty acid beta-oxidation"/>
    <property type="evidence" value="ECO:0007669"/>
    <property type="project" value="TreeGrafter"/>
</dbReference>
<evidence type="ECO:0000256" key="1">
    <source>
        <dbReference type="ARBA" id="ARBA00005254"/>
    </source>
</evidence>
<keyword evidence="2" id="KW-0456">Lyase</keyword>
<protein>
    <recommendedName>
        <fullName evidence="4">3-hydroxybutyryl-CoA dehydratase</fullName>
    </recommendedName>
</protein>